<protein>
    <submittedName>
        <fullName evidence="2">Uncharacterized protein</fullName>
    </submittedName>
</protein>
<feature type="compositionally biased region" description="Basic and acidic residues" evidence="1">
    <location>
        <begin position="100"/>
        <end position="111"/>
    </location>
</feature>
<feature type="compositionally biased region" description="Low complexity" evidence="1">
    <location>
        <begin position="178"/>
        <end position="201"/>
    </location>
</feature>
<sequence length="207" mass="22184">MPLSSSPSASPAEPYFNKRFSIDPPQKTSSSTLSKLLNKHTGISGAGAAGEPVAYRPDGLPSSFRSSTPPSSGPSYQPEPPASSYSVRKPSYLDNYYTRDTFDDDHTHAHDGDDDNDSSDVDQGEIIEFSAKSSNGRPSGNWNDSDHLTTPRPFENIDQIPSSSFTAVNPISQLPGANNISNNRFSSPSISSSLNSNNNNIVTNDTP</sequence>
<proteinExistence type="predicted"/>
<feature type="compositionally biased region" description="Low complexity" evidence="1">
    <location>
        <begin position="27"/>
        <end position="41"/>
    </location>
</feature>
<feature type="compositionally biased region" description="Acidic residues" evidence="1">
    <location>
        <begin position="112"/>
        <end position="125"/>
    </location>
</feature>
<feature type="compositionally biased region" description="Low complexity" evidence="1">
    <location>
        <begin position="1"/>
        <end position="12"/>
    </location>
</feature>
<feature type="compositionally biased region" description="Polar residues" evidence="1">
    <location>
        <begin position="131"/>
        <end position="143"/>
    </location>
</feature>
<dbReference type="Proteomes" id="UP000095009">
    <property type="component" value="Unassembled WGS sequence"/>
</dbReference>
<name>A0A1E3PF41_9ASCO</name>
<feature type="compositionally biased region" description="Low complexity" evidence="1">
    <location>
        <begin position="61"/>
        <end position="76"/>
    </location>
</feature>
<accession>A0A1E3PF41</accession>
<evidence type="ECO:0000256" key="1">
    <source>
        <dbReference type="SAM" id="MobiDB-lite"/>
    </source>
</evidence>
<keyword evidence="3" id="KW-1185">Reference proteome</keyword>
<feature type="non-terminal residue" evidence="2">
    <location>
        <position position="207"/>
    </location>
</feature>
<feature type="region of interest" description="Disordered" evidence="1">
    <location>
        <begin position="1"/>
        <end position="207"/>
    </location>
</feature>
<dbReference type="AlphaFoldDB" id="A0A1E3PF41"/>
<evidence type="ECO:0000313" key="3">
    <source>
        <dbReference type="Proteomes" id="UP000095009"/>
    </source>
</evidence>
<organism evidence="2 3">
    <name type="scientific">Nadsonia fulvescens var. elongata DSM 6958</name>
    <dbReference type="NCBI Taxonomy" id="857566"/>
    <lineage>
        <taxon>Eukaryota</taxon>
        <taxon>Fungi</taxon>
        <taxon>Dikarya</taxon>
        <taxon>Ascomycota</taxon>
        <taxon>Saccharomycotina</taxon>
        <taxon>Dipodascomycetes</taxon>
        <taxon>Dipodascales</taxon>
        <taxon>Dipodascales incertae sedis</taxon>
        <taxon>Nadsonia</taxon>
    </lineage>
</organism>
<evidence type="ECO:0000313" key="2">
    <source>
        <dbReference type="EMBL" id="ODQ64029.1"/>
    </source>
</evidence>
<gene>
    <name evidence="2" type="ORF">NADFUDRAFT_84063</name>
</gene>
<dbReference type="EMBL" id="KV454413">
    <property type="protein sequence ID" value="ODQ64029.1"/>
    <property type="molecule type" value="Genomic_DNA"/>
</dbReference>
<feature type="compositionally biased region" description="Polar residues" evidence="1">
    <location>
        <begin position="159"/>
        <end position="176"/>
    </location>
</feature>
<reference evidence="2 3" key="1">
    <citation type="journal article" date="2016" name="Proc. Natl. Acad. Sci. U.S.A.">
        <title>Comparative genomics of biotechnologically important yeasts.</title>
        <authorList>
            <person name="Riley R."/>
            <person name="Haridas S."/>
            <person name="Wolfe K.H."/>
            <person name="Lopes M.R."/>
            <person name="Hittinger C.T."/>
            <person name="Goeker M."/>
            <person name="Salamov A.A."/>
            <person name="Wisecaver J.H."/>
            <person name="Long T.M."/>
            <person name="Calvey C.H."/>
            <person name="Aerts A.L."/>
            <person name="Barry K.W."/>
            <person name="Choi C."/>
            <person name="Clum A."/>
            <person name="Coughlan A.Y."/>
            <person name="Deshpande S."/>
            <person name="Douglass A.P."/>
            <person name="Hanson S.J."/>
            <person name="Klenk H.-P."/>
            <person name="LaButti K.M."/>
            <person name="Lapidus A."/>
            <person name="Lindquist E.A."/>
            <person name="Lipzen A.M."/>
            <person name="Meier-Kolthoff J.P."/>
            <person name="Ohm R.A."/>
            <person name="Otillar R.P."/>
            <person name="Pangilinan J.L."/>
            <person name="Peng Y."/>
            <person name="Rokas A."/>
            <person name="Rosa C.A."/>
            <person name="Scheuner C."/>
            <person name="Sibirny A.A."/>
            <person name="Slot J.C."/>
            <person name="Stielow J.B."/>
            <person name="Sun H."/>
            <person name="Kurtzman C.P."/>
            <person name="Blackwell M."/>
            <person name="Grigoriev I.V."/>
            <person name="Jeffries T.W."/>
        </authorList>
    </citation>
    <scope>NUCLEOTIDE SEQUENCE [LARGE SCALE GENOMIC DNA]</scope>
    <source>
        <strain evidence="2 3">DSM 6958</strain>
    </source>
</reference>